<dbReference type="InterPro" id="IPR019757">
    <property type="entry name" value="Pept_S26A_signal_pept_1_Lys-AS"/>
</dbReference>
<organism evidence="10 11">
    <name type="scientific">Vagococcus elongatus</name>
    <dbReference type="NCBI Taxonomy" id="180344"/>
    <lineage>
        <taxon>Bacteria</taxon>
        <taxon>Bacillati</taxon>
        <taxon>Bacillota</taxon>
        <taxon>Bacilli</taxon>
        <taxon>Lactobacillales</taxon>
        <taxon>Enterococcaceae</taxon>
        <taxon>Vagococcus</taxon>
    </lineage>
</organism>
<dbReference type="PANTHER" id="PTHR43390:SF8">
    <property type="entry name" value="SIGNAL PEPTIDASE I"/>
    <property type="match status" value="1"/>
</dbReference>
<keyword evidence="7" id="KW-0812">Transmembrane</keyword>
<comment type="similarity">
    <text evidence="8">Belongs to the peptidase S26 family.</text>
</comment>
<dbReference type="CDD" id="cd06530">
    <property type="entry name" value="S26_SPase_I"/>
    <property type="match status" value="1"/>
</dbReference>
<dbReference type="AlphaFoldDB" id="A0A430AMU8"/>
<dbReference type="EMBL" id="NGKA01000021">
    <property type="protein sequence ID" value="RSU09480.1"/>
    <property type="molecule type" value="Genomic_DNA"/>
</dbReference>
<keyword evidence="11" id="KW-1185">Reference proteome</keyword>
<feature type="active site" evidence="6">
    <location>
        <position position="85"/>
    </location>
</feature>
<evidence type="ECO:0000256" key="7">
    <source>
        <dbReference type="RuleBase" id="RU003993"/>
    </source>
</evidence>
<dbReference type="PROSITE" id="PS00760">
    <property type="entry name" value="SPASE_I_2"/>
    <property type="match status" value="1"/>
</dbReference>
<dbReference type="SUPFAM" id="SSF51306">
    <property type="entry name" value="LexA/Signal peptidase"/>
    <property type="match status" value="1"/>
</dbReference>
<protein>
    <recommendedName>
        <fullName evidence="3 7">Signal peptidase I</fullName>
        <ecNumber evidence="3 7">3.4.21.89</ecNumber>
    </recommendedName>
</protein>
<sequence>MIKRQDSSKKKHRSWWNLSDTLFFLGVLTLIIIQFLFFRPVKVSGVSMMPTLEDEDLVTTSYVGDVERFDIVTFLPQGVEDHYIKRVVGLPGETIYYQNDQLFINGQLVEEPYLTSSKAELRAGESLTADFHYGDAERLYVIPANHYFVLGDNRQHSTDSRKIGPVERDKTFRIMNYRLLPFEKLGVVD</sequence>
<dbReference type="OrthoDB" id="9802919at2"/>
<dbReference type="EC" id="3.4.21.89" evidence="3 7"/>
<evidence type="ECO:0000256" key="6">
    <source>
        <dbReference type="PIRSR" id="PIRSR600223-1"/>
    </source>
</evidence>
<evidence type="ECO:0000256" key="3">
    <source>
        <dbReference type="ARBA" id="ARBA00013208"/>
    </source>
</evidence>
<evidence type="ECO:0000256" key="8">
    <source>
        <dbReference type="RuleBase" id="RU362042"/>
    </source>
</evidence>
<comment type="caution">
    <text evidence="10">The sequence shown here is derived from an EMBL/GenBank/DDBJ whole genome shotgun (WGS) entry which is preliminary data.</text>
</comment>
<dbReference type="InterPro" id="IPR036286">
    <property type="entry name" value="LexA/Signal_pep-like_sf"/>
</dbReference>
<dbReference type="PROSITE" id="PS00761">
    <property type="entry name" value="SPASE_I_3"/>
    <property type="match status" value="1"/>
</dbReference>
<feature type="domain" description="Peptidase S26" evidence="9">
    <location>
        <begin position="22"/>
        <end position="170"/>
    </location>
</feature>
<keyword evidence="4 7" id="KW-0645">Protease</keyword>
<evidence type="ECO:0000313" key="10">
    <source>
        <dbReference type="EMBL" id="RSU09480.1"/>
    </source>
</evidence>
<dbReference type="InterPro" id="IPR000223">
    <property type="entry name" value="Pept_S26A_signal_pept_1"/>
</dbReference>
<dbReference type="InterPro" id="IPR019756">
    <property type="entry name" value="Pept_S26A_signal_pept_1_Ser-AS"/>
</dbReference>
<feature type="transmembrane region" description="Helical" evidence="7">
    <location>
        <begin position="21"/>
        <end position="38"/>
    </location>
</feature>
<dbReference type="InterPro" id="IPR019533">
    <property type="entry name" value="Peptidase_S26"/>
</dbReference>
<dbReference type="GO" id="GO:0006465">
    <property type="term" value="P:signal peptide processing"/>
    <property type="evidence" value="ECO:0007669"/>
    <property type="project" value="InterPro"/>
</dbReference>
<evidence type="ECO:0000259" key="9">
    <source>
        <dbReference type="Pfam" id="PF10502"/>
    </source>
</evidence>
<dbReference type="Pfam" id="PF10502">
    <property type="entry name" value="Peptidase_S26"/>
    <property type="match status" value="1"/>
</dbReference>
<dbReference type="GO" id="GO:0004252">
    <property type="term" value="F:serine-type endopeptidase activity"/>
    <property type="evidence" value="ECO:0007669"/>
    <property type="project" value="InterPro"/>
</dbReference>
<name>A0A430AMU8_9ENTE</name>
<dbReference type="RefSeq" id="WP_126809846.1">
    <property type="nucleotide sequence ID" value="NZ_NGKA01000021.1"/>
</dbReference>
<gene>
    <name evidence="10" type="ORF">CBF29_11365</name>
</gene>
<dbReference type="PANTHER" id="PTHR43390">
    <property type="entry name" value="SIGNAL PEPTIDASE I"/>
    <property type="match status" value="1"/>
</dbReference>
<evidence type="ECO:0000313" key="11">
    <source>
        <dbReference type="Proteomes" id="UP000287605"/>
    </source>
</evidence>
<dbReference type="NCBIfam" id="TIGR02227">
    <property type="entry name" value="sigpep_I_bact"/>
    <property type="match status" value="1"/>
</dbReference>
<keyword evidence="7" id="KW-0472">Membrane</keyword>
<proteinExistence type="inferred from homology"/>
<dbReference type="InterPro" id="IPR019758">
    <property type="entry name" value="Pept_S26A_signal_pept_1_CS"/>
</dbReference>
<comment type="catalytic activity">
    <reaction evidence="1 7">
        <text>Cleavage of hydrophobic, N-terminal signal or leader sequences from secreted and periplasmic proteins.</text>
        <dbReference type="EC" id="3.4.21.89"/>
    </reaction>
</comment>
<feature type="active site" evidence="6">
    <location>
        <position position="47"/>
    </location>
</feature>
<dbReference type="PRINTS" id="PR00727">
    <property type="entry name" value="LEADERPTASE"/>
</dbReference>
<keyword evidence="5 7" id="KW-0378">Hydrolase</keyword>
<accession>A0A430AMU8</accession>
<comment type="subcellular location">
    <subcellularLocation>
        <location evidence="2">Cell membrane</location>
        <topology evidence="2">Single-pass type II membrane protein</topology>
    </subcellularLocation>
    <subcellularLocation>
        <location evidence="8">Membrane</location>
        <topology evidence="8">Single-pass type II membrane protein</topology>
    </subcellularLocation>
</comment>
<dbReference type="GO" id="GO:0009003">
    <property type="term" value="F:signal peptidase activity"/>
    <property type="evidence" value="ECO:0007669"/>
    <property type="project" value="UniProtKB-EC"/>
</dbReference>
<evidence type="ECO:0000256" key="2">
    <source>
        <dbReference type="ARBA" id="ARBA00004401"/>
    </source>
</evidence>
<evidence type="ECO:0000256" key="5">
    <source>
        <dbReference type="ARBA" id="ARBA00022801"/>
    </source>
</evidence>
<evidence type="ECO:0000256" key="1">
    <source>
        <dbReference type="ARBA" id="ARBA00000677"/>
    </source>
</evidence>
<dbReference type="GO" id="GO:0005886">
    <property type="term" value="C:plasma membrane"/>
    <property type="evidence" value="ECO:0007669"/>
    <property type="project" value="UniProtKB-SubCell"/>
</dbReference>
<evidence type="ECO:0000256" key="4">
    <source>
        <dbReference type="ARBA" id="ARBA00022670"/>
    </source>
</evidence>
<dbReference type="Proteomes" id="UP000287605">
    <property type="component" value="Unassembled WGS sequence"/>
</dbReference>
<reference evidence="10 11" key="1">
    <citation type="submission" date="2017-05" db="EMBL/GenBank/DDBJ databases">
        <title>Vagococcus spp. assemblies.</title>
        <authorList>
            <person name="Gulvik C.A."/>
        </authorList>
    </citation>
    <scope>NUCLEOTIDE SEQUENCE [LARGE SCALE GENOMIC DNA]</scope>
    <source>
        <strain evidence="10 11">CCUG 51432</strain>
    </source>
</reference>
<keyword evidence="7" id="KW-1133">Transmembrane helix</keyword>
<dbReference type="Gene3D" id="2.10.109.10">
    <property type="entry name" value="Umud Fragment, subunit A"/>
    <property type="match status" value="1"/>
</dbReference>
<dbReference type="PROSITE" id="PS00501">
    <property type="entry name" value="SPASE_I_1"/>
    <property type="match status" value="1"/>
</dbReference>